<proteinExistence type="predicted"/>
<dbReference type="EMBL" id="BART01024346">
    <property type="protein sequence ID" value="GAH03362.1"/>
    <property type="molecule type" value="Genomic_DNA"/>
</dbReference>
<organism evidence="1">
    <name type="scientific">marine sediment metagenome</name>
    <dbReference type="NCBI Taxonomy" id="412755"/>
    <lineage>
        <taxon>unclassified sequences</taxon>
        <taxon>metagenomes</taxon>
        <taxon>ecological metagenomes</taxon>
    </lineage>
</organism>
<gene>
    <name evidence="1" type="ORF">S01H4_44014</name>
</gene>
<accession>X1C7K3</accession>
<dbReference type="AlphaFoldDB" id="X1C7K3"/>
<feature type="non-terminal residue" evidence="1">
    <location>
        <position position="1"/>
    </location>
</feature>
<reference evidence="1" key="1">
    <citation type="journal article" date="2014" name="Front. Microbiol.">
        <title>High frequency of phylogenetically diverse reductive dehalogenase-homologous genes in deep subseafloor sedimentary metagenomes.</title>
        <authorList>
            <person name="Kawai M."/>
            <person name="Futagami T."/>
            <person name="Toyoda A."/>
            <person name="Takaki Y."/>
            <person name="Nishi S."/>
            <person name="Hori S."/>
            <person name="Arai W."/>
            <person name="Tsubouchi T."/>
            <person name="Morono Y."/>
            <person name="Uchiyama I."/>
            <person name="Ito T."/>
            <person name="Fujiyama A."/>
            <person name="Inagaki F."/>
            <person name="Takami H."/>
        </authorList>
    </citation>
    <scope>NUCLEOTIDE SEQUENCE</scope>
    <source>
        <strain evidence="1">Expedition CK06-06</strain>
    </source>
</reference>
<name>X1C7K3_9ZZZZ</name>
<evidence type="ECO:0000313" key="1">
    <source>
        <dbReference type="EMBL" id="GAH03362.1"/>
    </source>
</evidence>
<protein>
    <submittedName>
        <fullName evidence="1">Uncharacterized protein</fullName>
    </submittedName>
</protein>
<sequence length="47" mass="5320">ECDPGALPLSYIPHNYIYNLIFYVTLPTTKAVEFLSNLSLKFKTKVG</sequence>
<comment type="caution">
    <text evidence="1">The sequence shown here is derived from an EMBL/GenBank/DDBJ whole genome shotgun (WGS) entry which is preliminary data.</text>
</comment>